<dbReference type="InterPro" id="IPR000056">
    <property type="entry name" value="Ribul_P_3_epim-like"/>
</dbReference>
<evidence type="ECO:0000313" key="8">
    <source>
        <dbReference type="EMBL" id="EOB13548.1"/>
    </source>
</evidence>
<dbReference type="Gene3D" id="3.20.20.70">
    <property type="entry name" value="Aldolase class I"/>
    <property type="match status" value="1"/>
</dbReference>
<evidence type="ECO:0000313" key="9">
    <source>
        <dbReference type="Proteomes" id="UP000016927"/>
    </source>
</evidence>
<dbReference type="PANTHER" id="PTHR11749">
    <property type="entry name" value="RIBULOSE-5-PHOSPHATE-3-EPIMERASE"/>
    <property type="match status" value="1"/>
</dbReference>
<dbReference type="GO" id="GO:0005975">
    <property type="term" value="P:carbohydrate metabolic process"/>
    <property type="evidence" value="ECO:0007669"/>
    <property type="project" value="InterPro"/>
</dbReference>
<comment type="pathway">
    <text evidence="1">Carbohydrate degradation; pentose phosphate pathway; D-xylulose 5-phosphate from D-ribulose 5-phosphate (non-oxidative stage): step 1/1.</text>
</comment>
<dbReference type="GO" id="GO:0016857">
    <property type="term" value="F:racemase and epimerase activity, acting on carbohydrates and derivatives"/>
    <property type="evidence" value="ECO:0007669"/>
    <property type="project" value="InterPro"/>
</dbReference>
<dbReference type="Pfam" id="PF00834">
    <property type="entry name" value="Ribul_P_3_epim"/>
    <property type="match status" value="1"/>
</dbReference>
<dbReference type="SUPFAM" id="SSF51366">
    <property type="entry name" value="Ribulose-phoshate binding barrel"/>
    <property type="match status" value="1"/>
</dbReference>
<evidence type="ECO:0000256" key="5">
    <source>
        <dbReference type="ARBA" id="ARBA00023285"/>
    </source>
</evidence>
<dbReference type="OrthoDB" id="1927044at2759"/>
<evidence type="ECO:0000256" key="2">
    <source>
        <dbReference type="ARBA" id="ARBA00013920"/>
    </source>
</evidence>
<keyword evidence="5" id="KW-0170">Cobalt</keyword>
<dbReference type="VEuPathDB" id="MicrosporidiaDB:NBO_66g0007"/>
<dbReference type="AlphaFoldDB" id="R0ML59"/>
<dbReference type="EMBL" id="KB908974">
    <property type="protein sequence ID" value="EOB13548.1"/>
    <property type="molecule type" value="Genomic_DNA"/>
</dbReference>
<reference evidence="8 9" key="1">
    <citation type="journal article" date="2013" name="BMC Genomics">
        <title>Comparative genomics of parasitic silkworm microsporidia reveal an association between genome expansion and host adaptation.</title>
        <authorList>
            <person name="Pan G."/>
            <person name="Xu J."/>
            <person name="Li T."/>
            <person name="Xia Q."/>
            <person name="Liu S.L."/>
            <person name="Zhang G."/>
            <person name="Li S."/>
            <person name="Li C."/>
            <person name="Liu H."/>
            <person name="Yang L."/>
            <person name="Liu T."/>
            <person name="Zhang X."/>
            <person name="Wu Z."/>
            <person name="Fan W."/>
            <person name="Dang X."/>
            <person name="Xiang H."/>
            <person name="Tao M."/>
            <person name="Li Y."/>
            <person name="Hu J."/>
            <person name="Li Z."/>
            <person name="Lin L."/>
            <person name="Luo J."/>
            <person name="Geng L."/>
            <person name="Wang L."/>
            <person name="Long M."/>
            <person name="Wan Y."/>
            <person name="He N."/>
            <person name="Zhang Z."/>
            <person name="Lu C."/>
            <person name="Keeling P.J."/>
            <person name="Wang J."/>
            <person name="Xiang Z."/>
            <person name="Zhou Z."/>
        </authorList>
    </citation>
    <scope>NUCLEOTIDE SEQUENCE [LARGE SCALE GENOMIC DNA]</scope>
    <source>
        <strain evidence="9">CQ1 / CVCC 102059</strain>
    </source>
</reference>
<dbReference type="HOGENOM" id="CLU_2705459_0_0_1"/>
<protein>
    <recommendedName>
        <fullName evidence="2">Ribulose-phosphate 3-epimerase</fullName>
    </recommendedName>
    <alternativeName>
        <fullName evidence="7">Pentose-5-phosphate 3-epimerase</fullName>
    </alternativeName>
    <alternativeName>
        <fullName evidence="6">RPE</fullName>
    </alternativeName>
</protein>
<dbReference type="Proteomes" id="UP000016927">
    <property type="component" value="Unassembled WGS sequence"/>
</dbReference>
<sequence>MTVHPGFGGQSFISDAIKKIDKLKKRVLCGVDGGVTLDNIHLVRKFYLIVIGSSYFKSKNKKEFIEKALKLIS</sequence>
<evidence type="ECO:0000256" key="3">
    <source>
        <dbReference type="ARBA" id="ARBA00022723"/>
    </source>
</evidence>
<accession>R0ML59</accession>
<keyword evidence="3" id="KW-0479">Metal-binding</keyword>
<evidence type="ECO:0000256" key="4">
    <source>
        <dbReference type="ARBA" id="ARBA00023235"/>
    </source>
</evidence>
<dbReference type="GO" id="GO:0046872">
    <property type="term" value="F:metal ion binding"/>
    <property type="evidence" value="ECO:0007669"/>
    <property type="project" value="UniProtKB-KW"/>
</dbReference>
<evidence type="ECO:0000256" key="1">
    <source>
        <dbReference type="ARBA" id="ARBA00005016"/>
    </source>
</evidence>
<name>R0ML59_NOSB1</name>
<dbReference type="InterPro" id="IPR013785">
    <property type="entry name" value="Aldolase_TIM"/>
</dbReference>
<gene>
    <name evidence="8" type="primary">RPE</name>
    <name evidence="8" type="ORF">NBO_66g0007</name>
</gene>
<dbReference type="InterPro" id="IPR011060">
    <property type="entry name" value="RibuloseP-bd_barrel"/>
</dbReference>
<evidence type="ECO:0000256" key="7">
    <source>
        <dbReference type="ARBA" id="ARBA00030599"/>
    </source>
</evidence>
<keyword evidence="9" id="KW-1185">Reference proteome</keyword>
<proteinExistence type="predicted"/>
<keyword evidence="4" id="KW-0413">Isomerase</keyword>
<evidence type="ECO:0000256" key="6">
    <source>
        <dbReference type="ARBA" id="ARBA00029933"/>
    </source>
</evidence>
<dbReference type="UniPathway" id="UPA00115">
    <property type="reaction ID" value="UER00411"/>
</dbReference>
<dbReference type="GO" id="GO:0006098">
    <property type="term" value="P:pentose-phosphate shunt"/>
    <property type="evidence" value="ECO:0007669"/>
    <property type="project" value="UniProtKB-UniPathway"/>
</dbReference>
<organism evidence="8 9">
    <name type="scientific">Nosema bombycis (strain CQ1 / CVCC 102059)</name>
    <name type="common">Microsporidian parasite</name>
    <name type="synonym">Pebrine of silkworm</name>
    <dbReference type="NCBI Taxonomy" id="578461"/>
    <lineage>
        <taxon>Eukaryota</taxon>
        <taxon>Fungi</taxon>
        <taxon>Fungi incertae sedis</taxon>
        <taxon>Microsporidia</taxon>
        <taxon>Nosematidae</taxon>
        <taxon>Nosema</taxon>
    </lineage>
</organism>